<dbReference type="RefSeq" id="WP_182849375.1">
    <property type="nucleotide sequence ID" value="NZ_BAAALP010000130.1"/>
</dbReference>
<dbReference type="Proteomes" id="UP000572680">
    <property type="component" value="Unassembled WGS sequence"/>
</dbReference>
<dbReference type="AlphaFoldDB" id="A0A7W3M061"/>
<evidence type="ECO:0000256" key="1">
    <source>
        <dbReference type="SAM" id="MobiDB-lite"/>
    </source>
</evidence>
<sequence length="568" mass="60595">MRFHMYGMALALGAALLAPTGPTAAEAREPRVRAGSLAGETASGKATSGRRVVQQAQRSRPAPRRVGPTHRLTVRVLDLDGTAPAGDAASMFTVFDLATGAPTTGGLVDGGGQVELPPGVYRVGSWIYVPRPGRPEAKALMIHPRLELTGDATLVLDARATREVKIALDAPETPDARLALGDVIVPMTTRGQRHGYGLPLEDGVRVSPAAGVPLRLLATWTKGGGYTSSYRYTAYHEFAGRIPDRPELDVRARDLARVRTTVPGQGAAQCHGAFVGPDLPDMSAALAHGVVTGPTPSVRTSYLSPGVTWRSDHGLGGSDCAITESGQGTDRFPAPGDHRRSWFTVPSVPVPWMWEARDLRPGVVRRDDRIEVNLSLFSDGAGDHVGPRSAPWEDGHITGDTTLSRDGEPIGTSPFAGYGSFDVPKEPGRYVLETNATRTAPWSPLGTRTSATWTFTSQPSAEPTAPPLMTVRYKAALDPLGRAPAGRPFRLGTTVLTPPGVTPRAVARMTAQVSYDDGRTWWPATVRDHRTITLNHPPRPGHVSLRVTATDKAGDSVTQTTIRAYALY</sequence>
<accession>A0A7W3M061</accession>
<feature type="chain" id="PRO_5038820272" evidence="2">
    <location>
        <begin position="25"/>
        <end position="568"/>
    </location>
</feature>
<reference evidence="3 4" key="1">
    <citation type="submission" date="2020-08" db="EMBL/GenBank/DDBJ databases">
        <title>Genomic Encyclopedia of Type Strains, Phase IV (KMG-IV): sequencing the most valuable type-strain genomes for metagenomic binning, comparative biology and taxonomic classification.</title>
        <authorList>
            <person name="Goeker M."/>
        </authorList>
    </citation>
    <scope>NUCLEOTIDE SEQUENCE [LARGE SCALE GENOMIC DNA]</scope>
    <source>
        <strain evidence="3 4">DSM 44197</strain>
    </source>
</reference>
<evidence type="ECO:0000256" key="2">
    <source>
        <dbReference type="SAM" id="SignalP"/>
    </source>
</evidence>
<protein>
    <submittedName>
        <fullName evidence="3">Uncharacterized protein</fullName>
    </submittedName>
</protein>
<evidence type="ECO:0000313" key="3">
    <source>
        <dbReference type="EMBL" id="MBA8957574.1"/>
    </source>
</evidence>
<evidence type="ECO:0000313" key="4">
    <source>
        <dbReference type="Proteomes" id="UP000572680"/>
    </source>
</evidence>
<dbReference type="EMBL" id="JACJIA010000025">
    <property type="protein sequence ID" value="MBA8957574.1"/>
    <property type="molecule type" value="Genomic_DNA"/>
</dbReference>
<keyword evidence="2" id="KW-0732">Signal</keyword>
<feature type="region of interest" description="Disordered" evidence="1">
    <location>
        <begin position="26"/>
        <end position="69"/>
    </location>
</feature>
<gene>
    <name evidence="3" type="ORF">HNR61_009267</name>
</gene>
<comment type="caution">
    <text evidence="3">The sequence shown here is derived from an EMBL/GenBank/DDBJ whole genome shotgun (WGS) entry which is preliminary data.</text>
</comment>
<organism evidence="3 4">
    <name type="scientific">Actinomadura namibiensis</name>
    <dbReference type="NCBI Taxonomy" id="182080"/>
    <lineage>
        <taxon>Bacteria</taxon>
        <taxon>Bacillati</taxon>
        <taxon>Actinomycetota</taxon>
        <taxon>Actinomycetes</taxon>
        <taxon>Streptosporangiales</taxon>
        <taxon>Thermomonosporaceae</taxon>
        <taxon>Actinomadura</taxon>
    </lineage>
</organism>
<feature type="signal peptide" evidence="2">
    <location>
        <begin position="1"/>
        <end position="24"/>
    </location>
</feature>
<proteinExistence type="predicted"/>
<keyword evidence="4" id="KW-1185">Reference proteome</keyword>
<name>A0A7W3M061_ACTNM</name>